<evidence type="ECO:0000256" key="7">
    <source>
        <dbReference type="ARBA" id="ARBA00022723"/>
    </source>
</evidence>
<dbReference type="EMBL" id="VSSB01000001">
    <property type="protein sequence ID" value="TYL52574.1"/>
    <property type="molecule type" value="Genomic_DNA"/>
</dbReference>
<proteinExistence type="inferred from homology"/>
<reference evidence="16 17" key="1">
    <citation type="submission" date="2019-08" db="EMBL/GenBank/DDBJ databases">
        <authorList>
            <person name="Hu J."/>
        </authorList>
    </citation>
    <scope>NUCLEOTIDE SEQUENCE [LARGE SCALE GENOMIC DNA]</scope>
    <source>
        <strain evidence="16 17">NEAU-184</strain>
    </source>
</reference>
<dbReference type="UniPathway" id="UPA00275">
    <property type="reaction ID" value="UER00399"/>
</dbReference>
<evidence type="ECO:0000256" key="12">
    <source>
        <dbReference type="ARBA" id="ARBA00043932"/>
    </source>
</evidence>
<evidence type="ECO:0000256" key="3">
    <source>
        <dbReference type="ARBA" id="ARBA00004853"/>
    </source>
</evidence>
<comment type="catalytic activity">
    <reaction evidence="13 14">
        <text>GTP + 4 H2O = 2,5-diamino-6-hydroxy-4-(5-phosphoribosylamino)-pyrimidine + formate + 2 phosphate + 3 H(+)</text>
        <dbReference type="Rhea" id="RHEA:23704"/>
        <dbReference type="ChEBI" id="CHEBI:15377"/>
        <dbReference type="ChEBI" id="CHEBI:15378"/>
        <dbReference type="ChEBI" id="CHEBI:15740"/>
        <dbReference type="ChEBI" id="CHEBI:37565"/>
        <dbReference type="ChEBI" id="CHEBI:43474"/>
        <dbReference type="ChEBI" id="CHEBI:58614"/>
        <dbReference type="EC" id="3.5.4.25"/>
    </reaction>
</comment>
<keyword evidence="8 14" id="KW-0547">Nucleotide-binding</keyword>
<evidence type="ECO:0000313" key="16">
    <source>
        <dbReference type="EMBL" id="TYL52574.1"/>
    </source>
</evidence>
<evidence type="ECO:0000256" key="11">
    <source>
        <dbReference type="ARBA" id="ARBA00023134"/>
    </source>
</evidence>
<comment type="pathway">
    <text evidence="4">Cofactor biosynthesis; riboflavin biosynthesis; 2-hydroxy-3-oxobutyl phosphate from D-ribulose 5-phosphate: step 1/1.</text>
</comment>
<feature type="binding site" evidence="14">
    <location>
        <begin position="311"/>
        <end position="313"/>
    </location>
    <ligand>
        <name>GTP</name>
        <dbReference type="ChEBI" id="CHEBI:37565"/>
    </ligand>
</feature>
<comment type="cofactor">
    <cofactor evidence="14">
        <name>Zn(2+)</name>
        <dbReference type="ChEBI" id="CHEBI:29105"/>
    </cofactor>
    <text evidence="14">Binds 1 zinc ion per subunit.</text>
</comment>
<dbReference type="GO" id="GO:0005829">
    <property type="term" value="C:cytosol"/>
    <property type="evidence" value="ECO:0007669"/>
    <property type="project" value="TreeGrafter"/>
</dbReference>
<feature type="active site" description="Nucleophile" evidence="14">
    <location>
        <position position="347"/>
    </location>
</feature>
<dbReference type="NCBIfam" id="TIGR00506">
    <property type="entry name" value="ribB"/>
    <property type="match status" value="1"/>
</dbReference>
<dbReference type="Proteomes" id="UP000325243">
    <property type="component" value="Unassembled WGS sequence"/>
</dbReference>
<evidence type="ECO:0000256" key="14">
    <source>
        <dbReference type="HAMAP-Rule" id="MF_00179"/>
    </source>
</evidence>
<evidence type="ECO:0000256" key="10">
    <source>
        <dbReference type="ARBA" id="ARBA00022833"/>
    </source>
</evidence>
<evidence type="ECO:0000256" key="1">
    <source>
        <dbReference type="ARBA" id="ARBA00000141"/>
    </source>
</evidence>
<dbReference type="InterPro" id="IPR032677">
    <property type="entry name" value="GTP_cyclohydro_II"/>
</dbReference>
<dbReference type="CDD" id="cd00641">
    <property type="entry name" value="GTP_cyclohydro2"/>
    <property type="match status" value="1"/>
</dbReference>
<evidence type="ECO:0000256" key="9">
    <source>
        <dbReference type="ARBA" id="ARBA00022801"/>
    </source>
</evidence>
<protein>
    <recommendedName>
        <fullName evidence="14">GTP cyclohydrolase-2</fullName>
        <ecNumber evidence="14">3.5.4.25</ecNumber>
    </recommendedName>
    <alternativeName>
        <fullName evidence="14">GTP cyclohydrolase II</fullName>
    </alternativeName>
</protein>
<sequence>MSLATIPEVLEALRAGKPVIVADDEARENEGDAIMAAEFATQEWIAWMVRHTSGFLCAPMTNAIADRLDLPLMTERNQDVRGTAYTISVDAADRTSTGISAADRAHTLRVLADPASTPDRLIRPGHILPLRAVDGGVRERAGHTEAAVDLMLLAGLSPVGVIGEVVADDGEMMRLPGLIELGARDGLPVTTVEALVEWMDEWHTGQALTGAPAEVPETSRVEFEVETSLPTDHGVFTVRAYRDRSTGADHVAIIAGDPANDPAGAVVRVHSECLTGEAFGSLKCECGPQLDTALSEVQERGGVVIYLRGHEGRGIGLINKLRAYRLQEDGLDTLDANLALGLPIDARDYGAATAILADLGVDTVRLLTNNPEKVRQLEAHGIRVAERLPLVVGVGAGNTGYLDTKRRRMGHAIDDQQLTDAAAEALLEGHAS</sequence>
<evidence type="ECO:0000313" key="17">
    <source>
        <dbReference type="Proteomes" id="UP000325243"/>
    </source>
</evidence>
<name>A0A5S4V039_9MICO</name>
<evidence type="ECO:0000256" key="2">
    <source>
        <dbReference type="ARBA" id="ARBA00002284"/>
    </source>
</evidence>
<comment type="caution">
    <text evidence="16">The sequence shown here is derived from an EMBL/GenBank/DDBJ whole genome shotgun (WGS) entry which is preliminary data.</text>
</comment>
<keyword evidence="6 14" id="KW-0686">Riboflavin biosynthesis</keyword>
<dbReference type="GO" id="GO:0008270">
    <property type="term" value="F:zinc ion binding"/>
    <property type="evidence" value="ECO:0007669"/>
    <property type="project" value="UniProtKB-UniRule"/>
</dbReference>
<evidence type="ECO:0000256" key="8">
    <source>
        <dbReference type="ARBA" id="ARBA00022741"/>
    </source>
</evidence>
<comment type="pathway">
    <text evidence="3 14">Cofactor biosynthesis; riboflavin biosynthesis; 5-amino-6-(D-ribitylamino)uracil from GTP: step 1/4.</text>
</comment>
<comment type="similarity">
    <text evidence="5">In the N-terminal section; belongs to the DHBP synthase family.</text>
</comment>
<feature type="active site" description="Proton acceptor" evidence="14">
    <location>
        <position position="345"/>
    </location>
</feature>
<accession>A0A5S4V039</accession>
<dbReference type="Gene3D" id="3.90.870.10">
    <property type="entry name" value="DHBP synthase"/>
    <property type="match status" value="1"/>
</dbReference>
<dbReference type="Pfam" id="PF00925">
    <property type="entry name" value="GTP_cyclohydro2"/>
    <property type="match status" value="1"/>
</dbReference>
<keyword evidence="7 14" id="KW-0479">Metal-binding</keyword>
<feature type="binding site" evidence="14">
    <location>
        <position position="289"/>
    </location>
    <ligand>
        <name>GTP</name>
        <dbReference type="ChEBI" id="CHEBI:37565"/>
    </ligand>
</feature>
<dbReference type="EC" id="3.5.4.25" evidence="14"/>
<comment type="function">
    <text evidence="2">Catalyzes the conversion of D-ribulose 5-phosphate to formate and 3,4-dihydroxy-2-butanone 4-phosphate.</text>
</comment>
<keyword evidence="17" id="KW-1185">Reference proteome</keyword>
<dbReference type="InterPro" id="IPR017945">
    <property type="entry name" value="DHBP_synth_RibB-like_a/b_dom"/>
</dbReference>
<feature type="binding site" evidence="14">
    <location>
        <position position="284"/>
    </location>
    <ligand>
        <name>Zn(2+)</name>
        <dbReference type="ChEBI" id="CHEBI:29105"/>
        <note>catalytic</note>
    </ligand>
</feature>
<keyword evidence="11 14" id="KW-0342">GTP-binding</keyword>
<evidence type="ECO:0000256" key="5">
    <source>
        <dbReference type="ARBA" id="ARBA00005520"/>
    </source>
</evidence>
<dbReference type="PIRSF" id="PIRSF001259">
    <property type="entry name" value="RibA"/>
    <property type="match status" value="1"/>
</dbReference>
<comment type="catalytic activity">
    <reaction evidence="1">
        <text>D-ribulose 5-phosphate = (2S)-2-hydroxy-3-oxobutyl phosphate + formate + H(+)</text>
        <dbReference type="Rhea" id="RHEA:18457"/>
        <dbReference type="ChEBI" id="CHEBI:15378"/>
        <dbReference type="ChEBI" id="CHEBI:15740"/>
        <dbReference type="ChEBI" id="CHEBI:58121"/>
        <dbReference type="ChEBI" id="CHEBI:58830"/>
        <dbReference type="EC" id="4.1.99.12"/>
    </reaction>
</comment>
<dbReference type="Gene3D" id="3.40.50.10990">
    <property type="entry name" value="GTP cyclohydrolase II"/>
    <property type="match status" value="1"/>
</dbReference>
<keyword evidence="9 14" id="KW-0378">Hydrolase</keyword>
<evidence type="ECO:0000256" key="13">
    <source>
        <dbReference type="ARBA" id="ARBA00049295"/>
    </source>
</evidence>
<dbReference type="Pfam" id="PF00926">
    <property type="entry name" value="DHBP_synthase"/>
    <property type="match status" value="1"/>
</dbReference>
<dbReference type="AlphaFoldDB" id="A0A5S4V039"/>
<feature type="binding site" evidence="14">
    <location>
        <position position="286"/>
    </location>
    <ligand>
        <name>Zn(2+)</name>
        <dbReference type="ChEBI" id="CHEBI:29105"/>
        <note>catalytic</note>
    </ligand>
</feature>
<dbReference type="SUPFAM" id="SSF142695">
    <property type="entry name" value="RibA-like"/>
    <property type="match status" value="1"/>
</dbReference>
<dbReference type="InterPro" id="IPR036144">
    <property type="entry name" value="RibA-like_sf"/>
</dbReference>
<evidence type="ECO:0000259" key="15">
    <source>
        <dbReference type="Pfam" id="PF00925"/>
    </source>
</evidence>
<dbReference type="GO" id="GO:0003935">
    <property type="term" value="F:GTP cyclohydrolase II activity"/>
    <property type="evidence" value="ECO:0007669"/>
    <property type="project" value="UniProtKB-UniRule"/>
</dbReference>
<evidence type="ECO:0000256" key="4">
    <source>
        <dbReference type="ARBA" id="ARBA00004904"/>
    </source>
</evidence>
<dbReference type="SUPFAM" id="SSF55821">
    <property type="entry name" value="YrdC/RibB"/>
    <property type="match status" value="1"/>
</dbReference>
<feature type="binding site" evidence="14">
    <location>
        <position position="333"/>
    </location>
    <ligand>
        <name>GTP</name>
        <dbReference type="ChEBI" id="CHEBI:37565"/>
    </ligand>
</feature>
<dbReference type="NCBIfam" id="NF001591">
    <property type="entry name" value="PRK00393.1"/>
    <property type="match status" value="1"/>
</dbReference>
<comment type="similarity">
    <text evidence="14">Belongs to the GTP cyclohydrolase II family.</text>
</comment>
<organism evidence="16 17">
    <name type="scientific">Agromyces mariniharenae</name>
    <dbReference type="NCBI Taxonomy" id="2604423"/>
    <lineage>
        <taxon>Bacteria</taxon>
        <taxon>Bacillati</taxon>
        <taxon>Actinomycetota</taxon>
        <taxon>Actinomycetes</taxon>
        <taxon>Micrococcales</taxon>
        <taxon>Microbacteriaceae</taxon>
        <taxon>Agromyces</taxon>
    </lineage>
</organism>
<dbReference type="GO" id="GO:0005525">
    <property type="term" value="F:GTP binding"/>
    <property type="evidence" value="ECO:0007669"/>
    <property type="project" value="UniProtKB-KW"/>
</dbReference>
<gene>
    <name evidence="14 16" type="primary">ribA</name>
    <name evidence="16" type="ORF">FYC51_02115</name>
</gene>
<feature type="binding site" evidence="14">
    <location>
        <position position="273"/>
    </location>
    <ligand>
        <name>Zn(2+)</name>
        <dbReference type="ChEBI" id="CHEBI:29105"/>
        <note>catalytic</note>
    </ligand>
</feature>
<dbReference type="PANTHER" id="PTHR21327">
    <property type="entry name" value="GTP CYCLOHYDROLASE II-RELATED"/>
    <property type="match status" value="1"/>
</dbReference>
<comment type="function">
    <text evidence="12 14">Catalyzes the conversion of GTP to 2,5-diamino-6-ribosylamino-4(3H)-pyrimidinone 5'-phosphate (DARP), formate and pyrophosphate.</text>
</comment>
<dbReference type="GO" id="GO:0008686">
    <property type="term" value="F:3,4-dihydroxy-2-butanone-4-phosphate synthase activity"/>
    <property type="evidence" value="ECO:0007669"/>
    <property type="project" value="UniProtKB-EC"/>
</dbReference>
<dbReference type="FunFam" id="3.40.50.10990:FF:000001">
    <property type="entry name" value="Riboflavin biosynthesis protein RibBA"/>
    <property type="match status" value="1"/>
</dbReference>
<feature type="binding site" evidence="14">
    <location>
        <position position="373"/>
    </location>
    <ligand>
        <name>GTP</name>
        <dbReference type="ChEBI" id="CHEBI:37565"/>
    </ligand>
</feature>
<feature type="binding site" evidence="14">
    <location>
        <position position="368"/>
    </location>
    <ligand>
        <name>GTP</name>
        <dbReference type="ChEBI" id="CHEBI:37565"/>
    </ligand>
</feature>
<dbReference type="GO" id="GO:0009231">
    <property type="term" value="P:riboflavin biosynthetic process"/>
    <property type="evidence" value="ECO:0007669"/>
    <property type="project" value="UniProtKB-UniRule"/>
</dbReference>
<dbReference type="PANTHER" id="PTHR21327:SF18">
    <property type="entry name" value="3,4-DIHYDROXY-2-BUTANONE 4-PHOSPHATE SYNTHASE"/>
    <property type="match status" value="1"/>
</dbReference>
<feature type="binding site" evidence="14">
    <location>
        <begin position="268"/>
        <end position="272"/>
    </location>
    <ligand>
        <name>GTP</name>
        <dbReference type="ChEBI" id="CHEBI:37565"/>
    </ligand>
</feature>
<keyword evidence="10 14" id="KW-0862">Zinc</keyword>
<feature type="domain" description="GTP cyclohydrolase II" evidence="15">
    <location>
        <begin position="225"/>
        <end position="389"/>
    </location>
</feature>
<dbReference type="InterPro" id="IPR000926">
    <property type="entry name" value="RibA"/>
</dbReference>
<dbReference type="NCBIfam" id="TIGR00505">
    <property type="entry name" value="ribA"/>
    <property type="match status" value="1"/>
</dbReference>
<dbReference type="InterPro" id="IPR000422">
    <property type="entry name" value="DHBP_synthase_RibB"/>
</dbReference>
<evidence type="ECO:0000256" key="6">
    <source>
        <dbReference type="ARBA" id="ARBA00022619"/>
    </source>
</evidence>
<dbReference type="HAMAP" id="MF_00179">
    <property type="entry name" value="RibA"/>
    <property type="match status" value="1"/>
</dbReference>
<dbReference type="RefSeq" id="WP_148732037.1">
    <property type="nucleotide sequence ID" value="NZ_VSSB01000001.1"/>
</dbReference>